<comment type="caution">
    <text evidence="1">The sequence shown here is derived from an EMBL/GenBank/DDBJ whole genome shotgun (WGS) entry which is preliminary data.</text>
</comment>
<organism evidence="1 2">
    <name type="scientific">Brachionus plicatilis</name>
    <name type="common">Marine rotifer</name>
    <name type="synonym">Brachionus muelleri</name>
    <dbReference type="NCBI Taxonomy" id="10195"/>
    <lineage>
        <taxon>Eukaryota</taxon>
        <taxon>Metazoa</taxon>
        <taxon>Spiralia</taxon>
        <taxon>Gnathifera</taxon>
        <taxon>Rotifera</taxon>
        <taxon>Eurotatoria</taxon>
        <taxon>Monogononta</taxon>
        <taxon>Pseudotrocha</taxon>
        <taxon>Ploima</taxon>
        <taxon>Brachionidae</taxon>
        <taxon>Brachionus</taxon>
    </lineage>
</organism>
<evidence type="ECO:0000313" key="2">
    <source>
        <dbReference type="Proteomes" id="UP000276133"/>
    </source>
</evidence>
<accession>A0A3M7R8R8</accession>
<dbReference type="Proteomes" id="UP000276133">
    <property type="component" value="Unassembled WGS sequence"/>
</dbReference>
<protein>
    <submittedName>
        <fullName evidence="1">Uncharacterized protein</fullName>
    </submittedName>
</protein>
<sequence>MLGVAARTTTTNSKLESFVKNIKIELKFSFIIYKNPFTYLLRILIKSKLKVLMIICLSGKIKFLKNYSLSFDSTKLEFFIIGLYETKITNIKRKKIKELKKKTYQPPEWKVSVQISAKATTKLLIYTTTNI</sequence>
<keyword evidence="2" id="KW-1185">Reference proteome</keyword>
<dbReference type="EMBL" id="REGN01003948">
    <property type="protein sequence ID" value="RNA19920.1"/>
    <property type="molecule type" value="Genomic_DNA"/>
</dbReference>
<reference evidence="1 2" key="1">
    <citation type="journal article" date="2018" name="Sci. Rep.">
        <title>Genomic signatures of local adaptation to the degree of environmental predictability in rotifers.</title>
        <authorList>
            <person name="Franch-Gras L."/>
            <person name="Hahn C."/>
            <person name="Garcia-Roger E.M."/>
            <person name="Carmona M.J."/>
            <person name="Serra M."/>
            <person name="Gomez A."/>
        </authorList>
    </citation>
    <scope>NUCLEOTIDE SEQUENCE [LARGE SCALE GENOMIC DNA]</scope>
    <source>
        <strain evidence="1">HYR1</strain>
    </source>
</reference>
<feature type="non-terminal residue" evidence="1">
    <location>
        <position position="131"/>
    </location>
</feature>
<name>A0A3M7R8R8_BRAPC</name>
<gene>
    <name evidence="1" type="ORF">BpHYR1_019664</name>
</gene>
<proteinExistence type="predicted"/>
<dbReference type="AlphaFoldDB" id="A0A3M7R8R8"/>
<evidence type="ECO:0000313" key="1">
    <source>
        <dbReference type="EMBL" id="RNA19920.1"/>
    </source>
</evidence>